<dbReference type="EMBL" id="JAUSTZ010000003">
    <property type="protein sequence ID" value="MDQ0225783.1"/>
    <property type="molecule type" value="Genomic_DNA"/>
</dbReference>
<evidence type="ECO:0000256" key="7">
    <source>
        <dbReference type="SAM" id="Phobius"/>
    </source>
</evidence>
<keyword evidence="10" id="KW-1185">Reference proteome</keyword>
<comment type="caution">
    <text evidence="9">The sequence shown here is derived from an EMBL/GenBank/DDBJ whole genome shotgun (WGS) entry which is preliminary data.</text>
</comment>
<dbReference type="Proteomes" id="UP001232245">
    <property type="component" value="Unassembled WGS sequence"/>
</dbReference>
<feature type="transmembrane region" description="Helical" evidence="7">
    <location>
        <begin position="167"/>
        <end position="185"/>
    </location>
</feature>
<evidence type="ECO:0000256" key="5">
    <source>
        <dbReference type="ARBA" id="ARBA00022989"/>
    </source>
</evidence>
<sequence>MREKLANVSPITWNILIGTLFGRIATSMSIPFLAIYLTSVKNVSPGTTGAIIAISSLVGIGSSFFGGYLSDRWGRKIILLLSIFAWALVFIGFAFIDTVAGFFILNALNGLCRSIFEPTSRAVLSDLTDEKNRLVIFNLRYTAINIGVTFGPLIGLKLGSAATTTPFLLAAITYIIYGISLIYTLSKSELSTSSKGKNQVQLKDAFFIIRKDSIFLLAIVGLILSITGYSQLTSTLPQYFSISPDFKNGVDLFSYLLSLNAITVILLQYPLINIGKKYSPLVSIIIGNIVLSISLIGFAIITNLPFLIVMIVLFTIGEILMFSMTDILIDNIAKDELKGTYFGAMGFTQLGSVFGPWIGGVLLDHFGANQPIYLFGSLFFVTILGVPFLLFASYLTKSKLMKQKTSVQRVS</sequence>
<feature type="transmembrane region" description="Helical" evidence="7">
    <location>
        <begin position="49"/>
        <end position="70"/>
    </location>
</feature>
<reference evidence="9 10" key="1">
    <citation type="submission" date="2023-07" db="EMBL/GenBank/DDBJ databases">
        <title>Genomic Encyclopedia of Type Strains, Phase IV (KMG-IV): sequencing the most valuable type-strain genomes for metagenomic binning, comparative biology and taxonomic classification.</title>
        <authorList>
            <person name="Goeker M."/>
        </authorList>
    </citation>
    <scope>NUCLEOTIDE SEQUENCE [LARGE SCALE GENOMIC DNA]</scope>
    <source>
        <strain evidence="9 10">DSM 17723</strain>
    </source>
</reference>
<feature type="transmembrane region" description="Helical" evidence="7">
    <location>
        <begin position="77"/>
        <end position="105"/>
    </location>
</feature>
<organism evidence="9 10">
    <name type="scientific">Metabacillus niabensis</name>
    <dbReference type="NCBI Taxonomy" id="324854"/>
    <lineage>
        <taxon>Bacteria</taxon>
        <taxon>Bacillati</taxon>
        <taxon>Bacillota</taxon>
        <taxon>Bacilli</taxon>
        <taxon>Bacillales</taxon>
        <taxon>Bacillaceae</taxon>
        <taxon>Metabacillus</taxon>
    </lineage>
</organism>
<evidence type="ECO:0000313" key="9">
    <source>
        <dbReference type="EMBL" id="MDQ0225783.1"/>
    </source>
</evidence>
<feature type="transmembrane region" description="Helical" evidence="7">
    <location>
        <begin position="12"/>
        <end position="37"/>
    </location>
</feature>
<feature type="transmembrane region" description="Helical" evidence="7">
    <location>
        <begin position="213"/>
        <end position="232"/>
    </location>
</feature>
<evidence type="ECO:0000259" key="8">
    <source>
        <dbReference type="PROSITE" id="PS50850"/>
    </source>
</evidence>
<evidence type="ECO:0000256" key="6">
    <source>
        <dbReference type="ARBA" id="ARBA00023136"/>
    </source>
</evidence>
<feature type="transmembrane region" description="Helical" evidence="7">
    <location>
        <begin position="281"/>
        <end position="301"/>
    </location>
</feature>
<dbReference type="RefSeq" id="WP_095301866.1">
    <property type="nucleotide sequence ID" value="NZ_JAUSTZ010000003.1"/>
</dbReference>
<dbReference type="InterPro" id="IPR011701">
    <property type="entry name" value="MFS"/>
</dbReference>
<proteinExistence type="predicted"/>
<feature type="transmembrane region" description="Helical" evidence="7">
    <location>
        <begin position="372"/>
        <end position="395"/>
    </location>
</feature>
<evidence type="ECO:0000313" key="10">
    <source>
        <dbReference type="Proteomes" id="UP001232245"/>
    </source>
</evidence>
<dbReference type="SUPFAM" id="SSF103473">
    <property type="entry name" value="MFS general substrate transporter"/>
    <property type="match status" value="1"/>
</dbReference>
<protein>
    <submittedName>
        <fullName evidence="9">MFS family permease</fullName>
    </submittedName>
</protein>
<evidence type="ECO:0000256" key="1">
    <source>
        <dbReference type="ARBA" id="ARBA00004651"/>
    </source>
</evidence>
<dbReference type="PROSITE" id="PS00216">
    <property type="entry name" value="SUGAR_TRANSPORT_1"/>
    <property type="match status" value="1"/>
</dbReference>
<feature type="domain" description="Major facilitator superfamily (MFS) profile" evidence="8">
    <location>
        <begin position="11"/>
        <end position="394"/>
    </location>
</feature>
<dbReference type="Gene3D" id="1.20.1250.20">
    <property type="entry name" value="MFS general substrate transporter like domains"/>
    <property type="match status" value="1"/>
</dbReference>
<dbReference type="InterPro" id="IPR005829">
    <property type="entry name" value="Sugar_transporter_CS"/>
</dbReference>
<evidence type="ECO:0000256" key="4">
    <source>
        <dbReference type="ARBA" id="ARBA00022692"/>
    </source>
</evidence>
<name>A0ABT9Z2I1_9BACI</name>
<feature type="transmembrane region" description="Helical" evidence="7">
    <location>
        <begin position="307"/>
        <end position="329"/>
    </location>
</feature>
<keyword evidence="5 7" id="KW-1133">Transmembrane helix</keyword>
<evidence type="ECO:0000256" key="3">
    <source>
        <dbReference type="ARBA" id="ARBA00022475"/>
    </source>
</evidence>
<accession>A0ABT9Z2I1</accession>
<dbReference type="InterPro" id="IPR020846">
    <property type="entry name" value="MFS_dom"/>
</dbReference>
<comment type="subcellular location">
    <subcellularLocation>
        <location evidence="1">Cell membrane</location>
        <topology evidence="1">Multi-pass membrane protein</topology>
    </subcellularLocation>
</comment>
<dbReference type="PANTHER" id="PTHR43414">
    <property type="entry name" value="MULTIDRUG RESISTANCE PROTEIN MDTG"/>
    <property type="match status" value="1"/>
</dbReference>
<feature type="transmembrane region" description="Helical" evidence="7">
    <location>
        <begin position="341"/>
        <end position="360"/>
    </location>
</feature>
<gene>
    <name evidence="9" type="ORF">J2S02_002127</name>
</gene>
<dbReference type="PANTHER" id="PTHR43414:SF1">
    <property type="entry name" value="PEPTIDE PERMEASE"/>
    <property type="match status" value="1"/>
</dbReference>
<dbReference type="CDD" id="cd17329">
    <property type="entry name" value="MFS_MdtH_MDR_like"/>
    <property type="match status" value="1"/>
</dbReference>
<keyword evidence="2" id="KW-0813">Transport</keyword>
<keyword evidence="4 7" id="KW-0812">Transmembrane</keyword>
<keyword evidence="6 7" id="KW-0472">Membrane</keyword>
<feature type="transmembrane region" description="Helical" evidence="7">
    <location>
        <begin position="252"/>
        <end position="269"/>
    </location>
</feature>
<dbReference type="Pfam" id="PF07690">
    <property type="entry name" value="MFS_1"/>
    <property type="match status" value="1"/>
</dbReference>
<dbReference type="PROSITE" id="PS50850">
    <property type="entry name" value="MFS"/>
    <property type="match status" value="1"/>
</dbReference>
<dbReference type="InterPro" id="IPR036259">
    <property type="entry name" value="MFS_trans_sf"/>
</dbReference>
<keyword evidence="3" id="KW-1003">Cell membrane</keyword>
<evidence type="ECO:0000256" key="2">
    <source>
        <dbReference type="ARBA" id="ARBA00022448"/>
    </source>
</evidence>